<keyword evidence="3" id="KW-1185">Reference proteome</keyword>
<name>A0A9D4RKB8_DREPO</name>
<organism evidence="2 3">
    <name type="scientific">Dreissena polymorpha</name>
    <name type="common">Zebra mussel</name>
    <name type="synonym">Mytilus polymorpha</name>
    <dbReference type="NCBI Taxonomy" id="45954"/>
    <lineage>
        <taxon>Eukaryota</taxon>
        <taxon>Metazoa</taxon>
        <taxon>Spiralia</taxon>
        <taxon>Lophotrochozoa</taxon>
        <taxon>Mollusca</taxon>
        <taxon>Bivalvia</taxon>
        <taxon>Autobranchia</taxon>
        <taxon>Heteroconchia</taxon>
        <taxon>Euheterodonta</taxon>
        <taxon>Imparidentia</taxon>
        <taxon>Neoheterodontei</taxon>
        <taxon>Myida</taxon>
        <taxon>Dreissenoidea</taxon>
        <taxon>Dreissenidae</taxon>
        <taxon>Dreissena</taxon>
    </lineage>
</organism>
<proteinExistence type="predicted"/>
<evidence type="ECO:0000256" key="1">
    <source>
        <dbReference type="SAM" id="MobiDB-lite"/>
    </source>
</evidence>
<dbReference type="Proteomes" id="UP000828390">
    <property type="component" value="Unassembled WGS sequence"/>
</dbReference>
<gene>
    <name evidence="2" type="ORF">DPMN_033894</name>
</gene>
<comment type="caution">
    <text evidence="2">The sequence shown here is derived from an EMBL/GenBank/DDBJ whole genome shotgun (WGS) entry which is preliminary data.</text>
</comment>
<protein>
    <submittedName>
        <fullName evidence="2">Uncharacterized protein</fullName>
    </submittedName>
</protein>
<dbReference type="EMBL" id="JAIWYP010000002">
    <property type="protein sequence ID" value="KAH3870703.1"/>
    <property type="molecule type" value="Genomic_DNA"/>
</dbReference>
<evidence type="ECO:0000313" key="2">
    <source>
        <dbReference type="EMBL" id="KAH3870703.1"/>
    </source>
</evidence>
<feature type="region of interest" description="Disordered" evidence="1">
    <location>
        <begin position="58"/>
        <end position="81"/>
    </location>
</feature>
<accession>A0A9D4RKB8</accession>
<feature type="compositionally biased region" description="Basic and acidic residues" evidence="1">
    <location>
        <begin position="59"/>
        <end position="73"/>
    </location>
</feature>
<sequence>MKSLLERSFDRSSDQLLMRSIKSVEGLTRGRGITEAQRAHCLLSVPATAEINRAMQDFTDQKVETSERSENLTRQKRQNYA</sequence>
<reference evidence="2" key="1">
    <citation type="journal article" date="2019" name="bioRxiv">
        <title>The Genome of the Zebra Mussel, Dreissena polymorpha: A Resource for Invasive Species Research.</title>
        <authorList>
            <person name="McCartney M.A."/>
            <person name="Auch B."/>
            <person name="Kono T."/>
            <person name="Mallez S."/>
            <person name="Zhang Y."/>
            <person name="Obille A."/>
            <person name="Becker A."/>
            <person name="Abrahante J.E."/>
            <person name="Garbe J."/>
            <person name="Badalamenti J.P."/>
            <person name="Herman A."/>
            <person name="Mangelson H."/>
            <person name="Liachko I."/>
            <person name="Sullivan S."/>
            <person name="Sone E.D."/>
            <person name="Koren S."/>
            <person name="Silverstein K.A.T."/>
            <person name="Beckman K.B."/>
            <person name="Gohl D.M."/>
        </authorList>
    </citation>
    <scope>NUCLEOTIDE SEQUENCE</scope>
    <source>
        <strain evidence="2">Duluth1</strain>
        <tissue evidence="2">Whole animal</tissue>
    </source>
</reference>
<evidence type="ECO:0000313" key="3">
    <source>
        <dbReference type="Proteomes" id="UP000828390"/>
    </source>
</evidence>
<dbReference type="AlphaFoldDB" id="A0A9D4RKB8"/>
<reference evidence="2" key="2">
    <citation type="submission" date="2020-11" db="EMBL/GenBank/DDBJ databases">
        <authorList>
            <person name="McCartney M.A."/>
            <person name="Auch B."/>
            <person name="Kono T."/>
            <person name="Mallez S."/>
            <person name="Becker A."/>
            <person name="Gohl D.M."/>
            <person name="Silverstein K.A.T."/>
            <person name="Koren S."/>
            <person name="Bechman K.B."/>
            <person name="Herman A."/>
            <person name="Abrahante J.E."/>
            <person name="Garbe J."/>
        </authorList>
    </citation>
    <scope>NUCLEOTIDE SEQUENCE</scope>
    <source>
        <strain evidence="2">Duluth1</strain>
        <tissue evidence="2">Whole animal</tissue>
    </source>
</reference>